<protein>
    <recommendedName>
        <fullName evidence="3">IcmL-like protein</fullName>
    </recommendedName>
</protein>
<evidence type="ECO:0000256" key="1">
    <source>
        <dbReference type="SAM" id="SignalP"/>
    </source>
</evidence>
<dbReference type="CDD" id="cd16385">
    <property type="entry name" value="IcmL"/>
    <property type="match status" value="1"/>
</dbReference>
<sequence>MLKFYVYLITSFRCKTFMRKILLLILIAMTSTVRANQAVSDICVGAIHEHYLFLLLVEPNIKTVPQKIQPQMTEKAESLLLRIKGECPPEISNKFIKLTDNFNIAQSDFLKNLKQDTKISIPLVGEDIPLNRANMDDNEVILWASNALLKTYQVTAQTFKKFESVRKFYLPGAFSKVSDDIINSYLKNYLIKKDQELIIREQDLYLRSSIASIPKITFQGVDAQKNYTWRLTIPLLIEMKVLGRIKKEKINVLVHITRVKGQISPDGVAISSFEVGS</sequence>
<proteinExistence type="predicted"/>
<comment type="caution">
    <text evidence="2">The sequence shown here is derived from an EMBL/GenBank/DDBJ whole genome shotgun (WGS) entry which is preliminary data.</text>
</comment>
<dbReference type="InterPro" id="IPR021055">
    <property type="entry name" value="T4BSS_IcmL/DotI"/>
</dbReference>
<reference evidence="2" key="1">
    <citation type="submission" date="2015-09" db="EMBL/GenBank/DDBJ databases">
        <title>Draft Genome Sequences of Two Novel Amoeba-resistant Intranuclear Bacteria, Candidatus Berkiella cookevillensis and Candidatus Berkiella aquae.</title>
        <authorList>
            <person name="Mehari Y.T."/>
            <person name="Arivett B.A."/>
            <person name="Farone A.L."/>
            <person name="Gunderson J.H."/>
            <person name="Farone M.B."/>
        </authorList>
    </citation>
    <scope>NUCLEOTIDE SEQUENCE [LARGE SCALE GENOMIC DNA]</scope>
    <source>
        <strain evidence="2">CC99</strain>
    </source>
</reference>
<feature type="chain" id="PRO_5006388459" description="IcmL-like protein" evidence="1">
    <location>
        <begin position="36"/>
        <end position="277"/>
    </location>
</feature>
<dbReference type="EMBL" id="LKHV01000016">
    <property type="protein sequence ID" value="KRG17467.1"/>
    <property type="molecule type" value="Genomic_DNA"/>
</dbReference>
<name>A0A0Q9Y9L8_9GAMM</name>
<evidence type="ECO:0008006" key="3">
    <source>
        <dbReference type="Google" id="ProtNLM"/>
    </source>
</evidence>
<gene>
    <name evidence="2" type="ORF">CC99x_02328</name>
</gene>
<dbReference type="STRING" id="437022.CC99x_02328"/>
<dbReference type="AlphaFoldDB" id="A0A0Q9Y9L8"/>
<keyword evidence="1" id="KW-0732">Signal</keyword>
<feature type="signal peptide" evidence="1">
    <location>
        <begin position="1"/>
        <end position="35"/>
    </location>
</feature>
<accession>A0A0Q9Y9L8</accession>
<evidence type="ECO:0000313" key="2">
    <source>
        <dbReference type="EMBL" id="KRG17467.1"/>
    </source>
</evidence>
<organism evidence="2">
    <name type="scientific">Candidatus Berkiella cookevillensis</name>
    <dbReference type="NCBI Taxonomy" id="437022"/>
    <lineage>
        <taxon>Bacteria</taxon>
        <taxon>Pseudomonadati</taxon>
        <taxon>Pseudomonadota</taxon>
        <taxon>Gammaproteobacteria</taxon>
        <taxon>Candidatus Berkiellales</taxon>
        <taxon>Candidatus Berkiellaceae</taxon>
        <taxon>Candidatus Berkiella</taxon>
    </lineage>
</organism>